<name>A0ABQ2Z8F0_9ACTN</name>
<gene>
    <name evidence="2" type="ORF">GCM10010324_58970</name>
</gene>
<evidence type="ECO:0000313" key="2">
    <source>
        <dbReference type="EMBL" id="GGY04483.1"/>
    </source>
</evidence>
<accession>A0ABQ2Z8F0</accession>
<dbReference type="EMBL" id="BMUT01000016">
    <property type="protein sequence ID" value="GGY04483.1"/>
    <property type="molecule type" value="Genomic_DNA"/>
</dbReference>
<dbReference type="RefSeq" id="WP_190024810.1">
    <property type="nucleotide sequence ID" value="NZ_BMUT01000016.1"/>
</dbReference>
<dbReference type="Proteomes" id="UP000659223">
    <property type="component" value="Unassembled WGS sequence"/>
</dbReference>
<dbReference type="Pfam" id="PF04149">
    <property type="entry name" value="DUF397"/>
    <property type="match status" value="1"/>
</dbReference>
<proteinExistence type="predicted"/>
<reference evidence="3" key="1">
    <citation type="journal article" date="2019" name="Int. J. Syst. Evol. Microbiol.">
        <title>The Global Catalogue of Microorganisms (GCM) 10K type strain sequencing project: providing services to taxonomists for standard genome sequencing and annotation.</title>
        <authorList>
            <consortium name="The Broad Institute Genomics Platform"/>
            <consortium name="The Broad Institute Genome Sequencing Center for Infectious Disease"/>
            <person name="Wu L."/>
            <person name="Ma J."/>
        </authorList>
    </citation>
    <scope>NUCLEOTIDE SEQUENCE [LARGE SCALE GENOMIC DNA]</scope>
    <source>
        <strain evidence="3">JCM 4586</strain>
    </source>
</reference>
<organism evidence="2 3">
    <name type="scientific">Streptomyces hiroshimensis</name>
    <dbReference type="NCBI Taxonomy" id="66424"/>
    <lineage>
        <taxon>Bacteria</taxon>
        <taxon>Bacillati</taxon>
        <taxon>Actinomycetota</taxon>
        <taxon>Actinomycetes</taxon>
        <taxon>Kitasatosporales</taxon>
        <taxon>Streptomycetaceae</taxon>
        <taxon>Streptomyces</taxon>
    </lineage>
</organism>
<protein>
    <recommendedName>
        <fullName evidence="1">DUF397 domain-containing protein</fullName>
    </recommendedName>
</protein>
<sequence>MQEAPSDIPREGWFKSSYSGAGHTECVEVAHATQRTFVRDSKDPDGPTLAVSHDGWMAFVADARRRSPR</sequence>
<evidence type="ECO:0000259" key="1">
    <source>
        <dbReference type="Pfam" id="PF04149"/>
    </source>
</evidence>
<comment type="caution">
    <text evidence="2">The sequence shown here is derived from an EMBL/GenBank/DDBJ whole genome shotgun (WGS) entry which is preliminary data.</text>
</comment>
<evidence type="ECO:0000313" key="3">
    <source>
        <dbReference type="Proteomes" id="UP000659223"/>
    </source>
</evidence>
<dbReference type="InterPro" id="IPR007278">
    <property type="entry name" value="DUF397"/>
</dbReference>
<keyword evidence="3" id="KW-1185">Reference proteome</keyword>
<feature type="domain" description="DUF397" evidence="1">
    <location>
        <begin position="12"/>
        <end position="64"/>
    </location>
</feature>